<proteinExistence type="predicted"/>
<evidence type="ECO:0000256" key="3">
    <source>
        <dbReference type="ARBA" id="ARBA00023002"/>
    </source>
</evidence>
<dbReference type="PANTHER" id="PTHR47947:SF24">
    <property type="entry name" value="ISOFLAVONE 2'-HYDROXYLASE-LIKE"/>
    <property type="match status" value="1"/>
</dbReference>
<evidence type="ECO:0000256" key="5">
    <source>
        <dbReference type="ARBA" id="ARBA00023033"/>
    </source>
</evidence>
<evidence type="ECO:0000313" key="6">
    <source>
        <dbReference type="EMBL" id="PRQ48090.1"/>
    </source>
</evidence>
<dbReference type="GO" id="GO:0020037">
    <property type="term" value="F:heme binding"/>
    <property type="evidence" value="ECO:0007669"/>
    <property type="project" value="InterPro"/>
</dbReference>
<evidence type="ECO:0000256" key="4">
    <source>
        <dbReference type="ARBA" id="ARBA00023004"/>
    </source>
</evidence>
<accession>A0A2P6RNT6</accession>
<dbReference type="Pfam" id="PF00067">
    <property type="entry name" value="p450"/>
    <property type="match status" value="1"/>
</dbReference>
<dbReference type="Gene3D" id="1.10.630.10">
    <property type="entry name" value="Cytochrome P450"/>
    <property type="match status" value="1"/>
</dbReference>
<dbReference type="InterPro" id="IPR050651">
    <property type="entry name" value="Plant_Cytochrome_P450_Monoox"/>
</dbReference>
<dbReference type="PRINTS" id="PR00463">
    <property type="entry name" value="EP450I"/>
</dbReference>
<dbReference type="Proteomes" id="UP000238479">
    <property type="component" value="Chromosome 2"/>
</dbReference>
<organism evidence="6 7">
    <name type="scientific">Rosa chinensis</name>
    <name type="common">China rose</name>
    <dbReference type="NCBI Taxonomy" id="74649"/>
    <lineage>
        <taxon>Eukaryota</taxon>
        <taxon>Viridiplantae</taxon>
        <taxon>Streptophyta</taxon>
        <taxon>Embryophyta</taxon>
        <taxon>Tracheophyta</taxon>
        <taxon>Spermatophyta</taxon>
        <taxon>Magnoliopsida</taxon>
        <taxon>eudicotyledons</taxon>
        <taxon>Gunneridae</taxon>
        <taxon>Pentapetalae</taxon>
        <taxon>rosids</taxon>
        <taxon>fabids</taxon>
        <taxon>Rosales</taxon>
        <taxon>Rosaceae</taxon>
        <taxon>Rosoideae</taxon>
        <taxon>Rosoideae incertae sedis</taxon>
        <taxon>Rosa</taxon>
    </lineage>
</organism>
<dbReference type="GO" id="GO:0004497">
    <property type="term" value="F:monooxygenase activity"/>
    <property type="evidence" value="ECO:0007669"/>
    <property type="project" value="UniProtKB-KW"/>
</dbReference>
<keyword evidence="1" id="KW-0349">Heme</keyword>
<evidence type="ECO:0000313" key="7">
    <source>
        <dbReference type="Proteomes" id="UP000238479"/>
    </source>
</evidence>
<evidence type="ECO:0000256" key="1">
    <source>
        <dbReference type="ARBA" id="ARBA00022617"/>
    </source>
</evidence>
<keyword evidence="7" id="KW-1185">Reference proteome</keyword>
<keyword evidence="5" id="KW-0503">Monooxygenase</keyword>
<name>A0A2P6RNT6_ROSCH</name>
<dbReference type="Gramene" id="PRQ48090">
    <property type="protein sequence ID" value="PRQ48090"/>
    <property type="gene ID" value="RchiOBHm_Chr2g0106831"/>
</dbReference>
<dbReference type="GO" id="GO:0005506">
    <property type="term" value="F:iron ion binding"/>
    <property type="evidence" value="ECO:0007669"/>
    <property type="project" value="InterPro"/>
</dbReference>
<dbReference type="InterPro" id="IPR036396">
    <property type="entry name" value="Cyt_P450_sf"/>
</dbReference>
<keyword evidence="4" id="KW-0408">Iron</keyword>
<reference evidence="6 7" key="1">
    <citation type="journal article" date="2018" name="Nat. Genet.">
        <title>The Rosa genome provides new insights in the design of modern roses.</title>
        <authorList>
            <person name="Bendahmane M."/>
        </authorList>
    </citation>
    <scope>NUCLEOTIDE SEQUENCE [LARGE SCALE GENOMIC DNA]</scope>
    <source>
        <strain evidence="7">cv. Old Blush</strain>
    </source>
</reference>
<protein>
    <submittedName>
        <fullName evidence="6">Putative oxidoreductase</fullName>
        <ecNumber evidence="6">1.14.13.-</ecNumber>
    </submittedName>
</protein>
<dbReference type="EMBL" id="PDCK01000040">
    <property type="protein sequence ID" value="PRQ48090.1"/>
    <property type="molecule type" value="Genomic_DNA"/>
</dbReference>
<dbReference type="GO" id="GO:0016705">
    <property type="term" value="F:oxidoreductase activity, acting on paired donors, with incorporation or reduction of molecular oxygen"/>
    <property type="evidence" value="ECO:0007669"/>
    <property type="project" value="InterPro"/>
</dbReference>
<dbReference type="InterPro" id="IPR002401">
    <property type="entry name" value="Cyt_P450_E_grp-I"/>
</dbReference>
<dbReference type="AlphaFoldDB" id="A0A2P6RNT6"/>
<dbReference type="PANTHER" id="PTHR47947">
    <property type="entry name" value="CYTOCHROME P450 82C3-RELATED"/>
    <property type="match status" value="1"/>
</dbReference>
<sequence length="169" mass="18984">MLLAGTDSSSLTLEWAMFNLLNHPEVLKRARAELDAEFGQERLLDEPDIFKLPYLQSIISETLRLYPTAPLLVPHYTSDDCTIGGFDVSCDTIVMISAWAIHRDPTLWDSFKPERFANGGEASSLRGLQMVEKSHTSSCHLDKEERLGLAWAWPGFGIIDSIFRLGKSQ</sequence>
<dbReference type="SUPFAM" id="SSF48264">
    <property type="entry name" value="Cytochrome P450"/>
    <property type="match status" value="1"/>
</dbReference>
<dbReference type="InterPro" id="IPR001128">
    <property type="entry name" value="Cyt_P450"/>
</dbReference>
<dbReference type="EC" id="1.14.13.-" evidence="6"/>
<keyword evidence="2" id="KW-0479">Metal-binding</keyword>
<keyword evidence="3 6" id="KW-0560">Oxidoreductase</keyword>
<comment type="caution">
    <text evidence="6">The sequence shown here is derived from an EMBL/GenBank/DDBJ whole genome shotgun (WGS) entry which is preliminary data.</text>
</comment>
<gene>
    <name evidence="6" type="ORF">RchiOBHm_Chr2g0106831</name>
</gene>
<dbReference type="PRINTS" id="PR00385">
    <property type="entry name" value="P450"/>
</dbReference>
<dbReference type="OMA" id="CERNNNR"/>
<dbReference type="STRING" id="74649.A0A2P6RNT6"/>
<evidence type="ECO:0000256" key="2">
    <source>
        <dbReference type="ARBA" id="ARBA00022723"/>
    </source>
</evidence>